<gene>
    <name evidence="2" type="primary">Z257L</name>
    <name evidence="2" type="ORF">ATCV1_Z257L</name>
</gene>
<organism evidence="2 3">
    <name type="scientific">Chlorovirus heliozoae</name>
    <dbReference type="NCBI Taxonomy" id="322019"/>
    <lineage>
        <taxon>Viruses</taxon>
        <taxon>Varidnaviria</taxon>
        <taxon>Bamfordvirae</taxon>
        <taxon>Nucleocytoviricota</taxon>
        <taxon>Megaviricetes</taxon>
        <taxon>Algavirales</taxon>
        <taxon>Phycodnaviridae</taxon>
        <taxon>Chlorovirus</taxon>
    </lineage>
</organism>
<name>A7K8L7_9PHYC</name>
<sequence>MSSKRSKSPIYSKKKGGLLSLPPRRKFRKSPAQQTPRGSEIEKQDVPQQSDHRYAQGEIVRVFFDDRAKQLIGVRPWKYAGAPLSKVSTEGKIVSASSDKATVAFKRPSGSFSARLKGATPMSVNGGIPLFALLNSDFIADDVEQYATKSDRKVGDYITVHLDPISGQPVEEQTIYPIKGRIVKPGTVEIPKTTIKTVVVKGTLPLGKRIELYLDGDKASLKQLSASSVRVPGTVVDSKTGVTTLSYKVPSKASGKYEARYSPTNITGRYVTDPRFMRERSPEAQRAAAMYKPPVPPLCVGEHFNPRDPNSCYIKGMEERLKPILSEKSKLRGTAGANEYCNFSRPKLQAHQMAVTEFARILASRSPKEIDGIRGMLCYHSVGSGKTVTSLGIVLSFWNTTRNIILATTPNNMRDNNPSVYTENLFKFFPDQVKMVFKDRPLPDFTRAPFDRMVTYDGNSMTAERALKLWCSVPANIKPMSSRIKTYSFVTFASFLGFKGSGVLGRSKAEGEALLMGKYATSILPTTSDVVRKASGSVLIMDEVQSMFKPGGAGPDYIASVKWLRSELVKQKYAKRMYVFALTGTPGGTVKDILDVVNFVRPLNIPRMRPQDLNTHPEWLKGFISYVELRNDTSVYGVKTVKNVFAQMDPKYYAAYLRMVAAGRTVTVPGAEVDDVKGKKKISFSESLRQPKAPGYMGLAIGAGDALTTKSSMTGIYTPQEIQNLMSRSMTGGIPAAIMFDGKPIILSPKVRDCINNMLSMKGKQYVYAVNKSTIYALMTALMSIGYSPVTPRNMGAVTSPGKRFMFYKSGSYTFNKKIIKVSEQDLNNMKNVMERKDNINGDYVKIILATETYYQGLSINGLTGVHLLDPLHDAAADIQGIGRALRLCGHAKSASKTVTVFRYFSTIPRTFARDGVSKKQLPELEKIDKEIRRLNTQADFSLTNGGPRETRLPEGVNTFVFADAVRLNKEVAQTERLLKAMAIDCPLYKSSFHSSENFRCGVPTKVDITASKTPISARKLSPTTGLLRLSPLTPKSSSSRRSSSSQRSSSSRRSSSPRRSSSSQRSSGTLSSSRTLTLPRSGTASGIRASGSQASGSRASGSQASGSQASGSQASGSQASGIRASGIRASGSRASGSQASGSQASGSQASGIRASGIRASGSRASGSQASGSQASGSQASGIRASGIQASGSQASGSQASGSQASGSRGSGSQASGSRGSGSRTTSGTMSPGSVLSSPRGVISSPPKPRKFASARF</sequence>
<dbReference type="Gene3D" id="2.160.20.80">
    <property type="entry name" value="E3 ubiquitin-protein ligase SopA"/>
    <property type="match status" value="1"/>
</dbReference>
<dbReference type="PANTHER" id="PTHR34755:SF4">
    <property type="entry name" value="F-BOX DOMAIN-CONTAINING PROTEIN"/>
    <property type="match status" value="1"/>
</dbReference>
<dbReference type="RefSeq" id="YP_001426738.1">
    <property type="nucleotide sequence ID" value="NC_008724.1"/>
</dbReference>
<evidence type="ECO:0000313" key="2">
    <source>
        <dbReference type="EMBL" id="ABT16391.1"/>
    </source>
</evidence>
<dbReference type="SUPFAM" id="SSF52540">
    <property type="entry name" value="P-loop containing nucleoside triphosphate hydrolases"/>
    <property type="match status" value="1"/>
</dbReference>
<feature type="compositionally biased region" description="Basic residues" evidence="1">
    <location>
        <begin position="1248"/>
        <end position="1257"/>
    </location>
</feature>
<feature type="compositionally biased region" description="Basic and acidic residues" evidence="1">
    <location>
        <begin position="39"/>
        <end position="52"/>
    </location>
</feature>
<dbReference type="SUPFAM" id="SSF141571">
    <property type="entry name" value="Pentapeptide repeat-like"/>
    <property type="match status" value="1"/>
</dbReference>
<evidence type="ECO:0000256" key="1">
    <source>
        <dbReference type="SAM" id="MobiDB-lite"/>
    </source>
</evidence>
<dbReference type="PANTHER" id="PTHR34755">
    <property type="entry name" value="SERINE/ARGININE REPETITIVE MATRIX PROTEIN 3-RELATED"/>
    <property type="match status" value="1"/>
</dbReference>
<feature type="compositionally biased region" description="Low complexity" evidence="1">
    <location>
        <begin position="1027"/>
        <end position="1234"/>
    </location>
</feature>
<reference evidence="2 3" key="1">
    <citation type="submission" date="2006-09" db="EMBL/GenBank/DDBJ databases">
        <title>Sequence and annotation of the 288-kb ATCV-1 virus that infects an endosymbiotic Chlorella strain of the heliozoon Acanthocystis turfacea.</title>
        <authorList>
            <person name="Fitzgerald L.A."/>
            <person name="Graves M.V."/>
            <person name="Li X."/>
            <person name="Pfitzner A.J.P."/>
            <person name="Hartigan J."/>
            <person name="Van Etten J.L."/>
        </authorList>
    </citation>
    <scope>NUCLEOTIDE SEQUENCE [LARGE SCALE GENOMIC DNA]</scope>
    <source>
        <strain evidence="2 3">ATCV-1</strain>
    </source>
</reference>
<dbReference type="InterPro" id="IPR052109">
    <property type="entry name" value="SRRM_Domain-Containing"/>
</dbReference>
<proteinExistence type="predicted"/>
<keyword evidence="3" id="KW-1185">Reference proteome</keyword>
<feature type="compositionally biased region" description="Basic residues" evidence="1">
    <location>
        <begin position="1"/>
        <end position="16"/>
    </location>
</feature>
<accession>A7K8L7</accession>
<dbReference type="KEGG" id="vg:5470554"/>
<feature type="region of interest" description="Disordered" evidence="1">
    <location>
        <begin position="1018"/>
        <end position="1257"/>
    </location>
</feature>
<protein>
    <submittedName>
        <fullName evidence="2">Uncharacterized protein Z257L</fullName>
    </submittedName>
</protein>
<dbReference type="InterPro" id="IPR027417">
    <property type="entry name" value="P-loop_NTPase"/>
</dbReference>
<dbReference type="EMBL" id="EF101928">
    <property type="protein sequence ID" value="ABT16391.1"/>
    <property type="molecule type" value="Genomic_DNA"/>
</dbReference>
<dbReference type="Proteomes" id="UP000202420">
    <property type="component" value="Segment"/>
</dbReference>
<feature type="region of interest" description="Disordered" evidence="1">
    <location>
        <begin position="1"/>
        <end position="52"/>
    </location>
</feature>
<evidence type="ECO:0000313" key="3">
    <source>
        <dbReference type="Proteomes" id="UP000202420"/>
    </source>
</evidence>
<dbReference type="GeneID" id="5470554"/>